<evidence type="ECO:0000313" key="2">
    <source>
        <dbReference type="EMBL" id="EGD76644.1"/>
    </source>
</evidence>
<dbReference type="InParanoid" id="F2UHP5"/>
<gene>
    <name evidence="2" type="ORF">PTSG_12631</name>
</gene>
<dbReference type="EMBL" id="GL832974">
    <property type="protein sequence ID" value="EGD76644.1"/>
    <property type="molecule type" value="Genomic_DNA"/>
</dbReference>
<protein>
    <submittedName>
        <fullName evidence="2">Uncharacterized protein</fullName>
    </submittedName>
</protein>
<evidence type="ECO:0000256" key="1">
    <source>
        <dbReference type="SAM" id="MobiDB-lite"/>
    </source>
</evidence>
<feature type="compositionally biased region" description="Basic residues" evidence="1">
    <location>
        <begin position="46"/>
        <end position="55"/>
    </location>
</feature>
<dbReference type="GeneID" id="16072117"/>
<keyword evidence="3" id="KW-1185">Reference proteome</keyword>
<organism evidence="3">
    <name type="scientific">Salpingoeca rosetta (strain ATCC 50818 / BSB-021)</name>
    <dbReference type="NCBI Taxonomy" id="946362"/>
    <lineage>
        <taxon>Eukaryota</taxon>
        <taxon>Choanoflagellata</taxon>
        <taxon>Craspedida</taxon>
        <taxon>Salpingoecidae</taxon>
        <taxon>Salpingoeca</taxon>
    </lineage>
</organism>
<accession>F2UHP5</accession>
<dbReference type="AlphaFoldDB" id="F2UHP5"/>
<proteinExistence type="predicted"/>
<reference evidence="2" key="1">
    <citation type="submission" date="2009-08" db="EMBL/GenBank/DDBJ databases">
        <title>Annotation of Salpingoeca rosetta.</title>
        <authorList>
            <consortium name="The Broad Institute Genome Sequencing Platform"/>
            <person name="Russ C."/>
            <person name="Cuomo C."/>
            <person name="Burger G."/>
            <person name="Gray M.W."/>
            <person name="Holland P.W.H."/>
            <person name="King N."/>
            <person name="Lang F.B.F."/>
            <person name="Roger A.J."/>
            <person name="Ruiz-Trillo I."/>
            <person name="Young S.K."/>
            <person name="Zeng Q."/>
            <person name="Gargeya S."/>
            <person name="Alvarado L."/>
            <person name="Berlin A."/>
            <person name="Chapman S.B."/>
            <person name="Chen Z."/>
            <person name="Freedman E."/>
            <person name="Gellesch M."/>
            <person name="Goldberg J."/>
            <person name="Griggs A."/>
            <person name="Gujja S."/>
            <person name="Heilman E."/>
            <person name="Heiman D."/>
            <person name="Howarth C."/>
            <person name="Mehta T."/>
            <person name="Neiman D."/>
            <person name="Pearson M."/>
            <person name="Roberts A."/>
            <person name="Saif S."/>
            <person name="Shea T."/>
            <person name="Shenoy N."/>
            <person name="Sisk P."/>
            <person name="Stolte C."/>
            <person name="Sykes S."/>
            <person name="White J."/>
            <person name="Yandava C."/>
            <person name="Haas B."/>
            <person name="Nusbaum C."/>
            <person name="Birren B."/>
        </authorList>
    </citation>
    <scope>NUCLEOTIDE SEQUENCE [LARGE SCALE GENOMIC DNA]</scope>
    <source>
        <strain evidence="2">ATCC 50818</strain>
    </source>
</reference>
<dbReference type="Proteomes" id="UP000007799">
    <property type="component" value="Unassembled WGS sequence"/>
</dbReference>
<dbReference type="KEGG" id="sre:PTSG_12631"/>
<sequence length="219" mass="24929">MDGLHHHQQQQQQSLLVFPALSRPPWQPSQHQQQPTHPPPPMQQQQHHHHHHHHLLLNTSLRPTNQATNRSPGGSWLPAAGNRWRQHKLRFRLEAAAEVRARRRGKTEKRCDDGRCIHMMGWEQQLWAHTSMVVVGTSNHSDAVMRSLAVTTIAIIAVDRTAAITRRPTPAPIWREADIAHVSRSDEQVSNEAREAVEPTTMTMTMTSDEAADVWLHCG</sequence>
<dbReference type="RefSeq" id="XP_004991558.1">
    <property type="nucleotide sequence ID" value="XM_004991501.1"/>
</dbReference>
<name>F2UHP5_SALR5</name>
<evidence type="ECO:0000313" key="3">
    <source>
        <dbReference type="Proteomes" id="UP000007799"/>
    </source>
</evidence>
<feature type="region of interest" description="Disordered" evidence="1">
    <location>
        <begin position="22"/>
        <end position="56"/>
    </location>
</feature>